<proteinExistence type="predicted"/>
<dbReference type="OrthoDB" id="8371972at2"/>
<sequence length="85" mass="10100">MTDVTQELLHELLRRTHARFDKLDHSISELRSDGLVIRSQLHNMQGDINNLHSTFAHIEHRLDRIENRLELRELAEAQARFEHQP</sequence>
<gene>
    <name evidence="1" type="ORF">BJF93_00075</name>
</gene>
<keyword evidence="2" id="KW-1185">Reference proteome</keyword>
<evidence type="ECO:0000313" key="1">
    <source>
        <dbReference type="EMBL" id="OLP61384.1"/>
    </source>
</evidence>
<evidence type="ECO:0000313" key="2">
    <source>
        <dbReference type="Proteomes" id="UP000186364"/>
    </source>
</evidence>
<protein>
    <submittedName>
        <fullName evidence="1">Uncharacterized protein</fullName>
    </submittedName>
</protein>
<dbReference type="EMBL" id="MKIP01000032">
    <property type="protein sequence ID" value="OLP61384.1"/>
    <property type="molecule type" value="Genomic_DNA"/>
</dbReference>
<dbReference type="AlphaFoldDB" id="A0A1Q9B0A0"/>
<dbReference type="RefSeq" id="WP_075626416.1">
    <property type="nucleotide sequence ID" value="NZ_FOAM01000011.1"/>
</dbReference>
<comment type="caution">
    <text evidence="1">The sequence shown here is derived from an EMBL/GenBank/DDBJ whole genome shotgun (WGS) entry which is preliminary data.</text>
</comment>
<organism evidence="1 2">
    <name type="scientific">Xaviernesmea oryzae</name>
    <dbReference type="NCBI Taxonomy" id="464029"/>
    <lineage>
        <taxon>Bacteria</taxon>
        <taxon>Pseudomonadati</taxon>
        <taxon>Pseudomonadota</taxon>
        <taxon>Alphaproteobacteria</taxon>
        <taxon>Hyphomicrobiales</taxon>
        <taxon>Rhizobiaceae</taxon>
        <taxon>Rhizobium/Agrobacterium group</taxon>
        <taxon>Xaviernesmea</taxon>
    </lineage>
</organism>
<reference evidence="1 2" key="1">
    <citation type="submission" date="2016-09" db="EMBL/GenBank/DDBJ databases">
        <title>Rhizobium sp. nov., a novel species isolated from the rice rhizosphere.</title>
        <authorList>
            <person name="Zhao J."/>
            <person name="Zhang X."/>
        </authorList>
    </citation>
    <scope>NUCLEOTIDE SEQUENCE [LARGE SCALE GENOMIC DNA]</scope>
    <source>
        <strain evidence="1 2">1.7048</strain>
    </source>
</reference>
<dbReference type="Proteomes" id="UP000186364">
    <property type="component" value="Unassembled WGS sequence"/>
</dbReference>
<dbReference type="Gene3D" id="1.20.5.2280">
    <property type="match status" value="1"/>
</dbReference>
<accession>A0A1Q9B0A0</accession>
<name>A0A1Q9B0A0_9HYPH</name>